<protein>
    <recommendedName>
        <fullName evidence="1">Glyoxalase/fosfomycin resistance/dioxygenase domain-containing protein</fullName>
    </recommendedName>
</protein>
<dbReference type="Gene3D" id="3.10.180.10">
    <property type="entry name" value="2,3-Dihydroxybiphenyl 1,2-Dioxygenase, domain 1"/>
    <property type="match status" value="1"/>
</dbReference>
<dbReference type="InterPro" id="IPR004360">
    <property type="entry name" value="Glyas_Fos-R_dOase_dom"/>
</dbReference>
<organism evidence="2">
    <name type="scientific">marine sediment metagenome</name>
    <dbReference type="NCBI Taxonomy" id="412755"/>
    <lineage>
        <taxon>unclassified sequences</taxon>
        <taxon>metagenomes</taxon>
        <taxon>ecological metagenomes</taxon>
    </lineage>
</organism>
<dbReference type="AlphaFoldDB" id="X1CAY9"/>
<comment type="caution">
    <text evidence="2">The sequence shown here is derived from an EMBL/GenBank/DDBJ whole genome shotgun (WGS) entry which is preliminary data.</text>
</comment>
<dbReference type="EMBL" id="BART01022204">
    <property type="protein sequence ID" value="GAG93483.1"/>
    <property type="molecule type" value="Genomic_DNA"/>
</dbReference>
<evidence type="ECO:0000313" key="2">
    <source>
        <dbReference type="EMBL" id="GAG93483.1"/>
    </source>
</evidence>
<dbReference type="SUPFAM" id="SSF54593">
    <property type="entry name" value="Glyoxalase/Bleomycin resistance protein/Dihydroxybiphenyl dioxygenase"/>
    <property type="match status" value="1"/>
</dbReference>
<sequence length="126" mass="14685">MFKKLIPNLMVEDVNYTVDYYENILGCFELIATDPREGKFDWAMMRSEEADIMFQSRESLCGVIPDFKNKKIGATLVIYIEVDNVEELYNLIKNKVDIIKELNTTSYGMKEFLVRDCNGYILVFAQ</sequence>
<dbReference type="Pfam" id="PF00903">
    <property type="entry name" value="Glyoxalase"/>
    <property type="match status" value="1"/>
</dbReference>
<accession>X1CAY9</accession>
<gene>
    <name evidence="2" type="ORF">S01H4_40710</name>
</gene>
<reference evidence="2" key="1">
    <citation type="journal article" date="2014" name="Front. Microbiol.">
        <title>High frequency of phylogenetically diverse reductive dehalogenase-homologous genes in deep subseafloor sedimentary metagenomes.</title>
        <authorList>
            <person name="Kawai M."/>
            <person name="Futagami T."/>
            <person name="Toyoda A."/>
            <person name="Takaki Y."/>
            <person name="Nishi S."/>
            <person name="Hori S."/>
            <person name="Arai W."/>
            <person name="Tsubouchi T."/>
            <person name="Morono Y."/>
            <person name="Uchiyama I."/>
            <person name="Ito T."/>
            <person name="Fujiyama A."/>
            <person name="Inagaki F."/>
            <person name="Takami H."/>
        </authorList>
    </citation>
    <scope>NUCLEOTIDE SEQUENCE</scope>
    <source>
        <strain evidence="2">Expedition CK06-06</strain>
    </source>
</reference>
<dbReference type="InterPro" id="IPR029068">
    <property type="entry name" value="Glyas_Bleomycin-R_OHBP_Dase"/>
</dbReference>
<evidence type="ECO:0000259" key="1">
    <source>
        <dbReference type="Pfam" id="PF00903"/>
    </source>
</evidence>
<name>X1CAY9_9ZZZZ</name>
<feature type="domain" description="Glyoxalase/fosfomycin resistance/dioxygenase" evidence="1">
    <location>
        <begin position="9"/>
        <end position="123"/>
    </location>
</feature>
<proteinExistence type="predicted"/>